<evidence type="ECO:0000256" key="2">
    <source>
        <dbReference type="SAM" id="SignalP"/>
    </source>
</evidence>
<feature type="compositionally biased region" description="Basic and acidic residues" evidence="1">
    <location>
        <begin position="28"/>
        <end position="41"/>
    </location>
</feature>
<gene>
    <name evidence="3" type="ORF">SNE40_005539</name>
</gene>
<feature type="chain" id="PRO_5042975663" description="Secreted protein" evidence="2">
    <location>
        <begin position="19"/>
        <end position="159"/>
    </location>
</feature>
<accession>A0AAN8K1Y9</accession>
<evidence type="ECO:0008006" key="5">
    <source>
        <dbReference type="Google" id="ProtNLM"/>
    </source>
</evidence>
<comment type="caution">
    <text evidence="3">The sequence shown here is derived from an EMBL/GenBank/DDBJ whole genome shotgun (WGS) entry which is preliminary data.</text>
</comment>
<feature type="compositionally biased region" description="Basic residues" evidence="1">
    <location>
        <begin position="137"/>
        <end position="159"/>
    </location>
</feature>
<proteinExistence type="predicted"/>
<feature type="region of interest" description="Disordered" evidence="1">
    <location>
        <begin position="27"/>
        <end position="46"/>
    </location>
</feature>
<dbReference type="Proteomes" id="UP001347796">
    <property type="component" value="Unassembled WGS sequence"/>
</dbReference>
<feature type="region of interest" description="Disordered" evidence="1">
    <location>
        <begin position="128"/>
        <end position="159"/>
    </location>
</feature>
<organism evidence="3 4">
    <name type="scientific">Patella caerulea</name>
    <name type="common">Rayed Mediterranean limpet</name>
    <dbReference type="NCBI Taxonomy" id="87958"/>
    <lineage>
        <taxon>Eukaryota</taxon>
        <taxon>Metazoa</taxon>
        <taxon>Spiralia</taxon>
        <taxon>Lophotrochozoa</taxon>
        <taxon>Mollusca</taxon>
        <taxon>Gastropoda</taxon>
        <taxon>Patellogastropoda</taxon>
        <taxon>Patelloidea</taxon>
        <taxon>Patellidae</taxon>
        <taxon>Patella</taxon>
    </lineage>
</organism>
<sequence length="159" mass="18040">MRLTDYILFLFLWGCVASTDQANQLNVESKEKRSTRDRRGDNPISRTFGNIDLGHLPRGVREDFQRLFENGDLNAFTPAPLRPEEVECQVGVEETVYHDGRCISLGSSRRHACQSGRQLELYNTECVRQSDSGRGNGGRRQRGGNQRRRGTGRRTGGRQ</sequence>
<name>A0AAN8K1Y9_PATCE</name>
<protein>
    <recommendedName>
        <fullName evidence="5">Secreted protein</fullName>
    </recommendedName>
</protein>
<keyword evidence="2" id="KW-0732">Signal</keyword>
<feature type="signal peptide" evidence="2">
    <location>
        <begin position="1"/>
        <end position="18"/>
    </location>
</feature>
<dbReference type="AlphaFoldDB" id="A0AAN8K1Y9"/>
<dbReference type="EMBL" id="JAZGQO010000004">
    <property type="protein sequence ID" value="KAK6187540.1"/>
    <property type="molecule type" value="Genomic_DNA"/>
</dbReference>
<keyword evidence="4" id="KW-1185">Reference proteome</keyword>
<evidence type="ECO:0000256" key="1">
    <source>
        <dbReference type="SAM" id="MobiDB-lite"/>
    </source>
</evidence>
<reference evidence="3 4" key="1">
    <citation type="submission" date="2024-01" db="EMBL/GenBank/DDBJ databases">
        <title>The genome of the rayed Mediterranean limpet Patella caerulea (Linnaeus, 1758).</title>
        <authorList>
            <person name="Anh-Thu Weber A."/>
            <person name="Halstead-Nussloch G."/>
        </authorList>
    </citation>
    <scope>NUCLEOTIDE SEQUENCE [LARGE SCALE GENOMIC DNA]</scope>
    <source>
        <strain evidence="3">AATW-2023a</strain>
        <tissue evidence="3">Whole specimen</tissue>
    </source>
</reference>
<evidence type="ECO:0000313" key="3">
    <source>
        <dbReference type="EMBL" id="KAK6187540.1"/>
    </source>
</evidence>
<evidence type="ECO:0000313" key="4">
    <source>
        <dbReference type="Proteomes" id="UP001347796"/>
    </source>
</evidence>